<evidence type="ECO:0000313" key="9">
    <source>
        <dbReference type="Proteomes" id="UP000030185"/>
    </source>
</evidence>
<gene>
    <name evidence="8" type="ORF">MYP_4508</name>
</gene>
<dbReference type="EMBL" id="BBLT01000012">
    <property type="protein sequence ID" value="GAL87278.1"/>
    <property type="molecule type" value="Genomic_DNA"/>
</dbReference>
<dbReference type="InterPro" id="IPR013325">
    <property type="entry name" value="RNA_pol_sigma_r2"/>
</dbReference>
<dbReference type="SUPFAM" id="SSF88659">
    <property type="entry name" value="Sigma3 and sigma4 domains of RNA polymerase sigma factors"/>
    <property type="match status" value="1"/>
</dbReference>
<comment type="caution">
    <text evidence="8">The sequence shown here is derived from an EMBL/GenBank/DDBJ whole genome shotgun (WGS) entry which is preliminary data.</text>
</comment>
<dbReference type="eggNOG" id="COG1595">
    <property type="taxonomic scope" value="Bacteria"/>
</dbReference>
<dbReference type="InterPro" id="IPR039425">
    <property type="entry name" value="RNA_pol_sigma-70-like"/>
</dbReference>
<dbReference type="Gene3D" id="1.10.10.10">
    <property type="entry name" value="Winged helix-like DNA-binding domain superfamily/Winged helix DNA-binding domain"/>
    <property type="match status" value="1"/>
</dbReference>
<organism evidence="8 9">
    <name type="scientific">Sporocytophaga myxococcoides</name>
    <dbReference type="NCBI Taxonomy" id="153721"/>
    <lineage>
        <taxon>Bacteria</taxon>
        <taxon>Pseudomonadati</taxon>
        <taxon>Bacteroidota</taxon>
        <taxon>Cytophagia</taxon>
        <taxon>Cytophagales</taxon>
        <taxon>Cytophagaceae</taxon>
        <taxon>Sporocytophaga</taxon>
    </lineage>
</organism>
<dbReference type="GO" id="GO:0003677">
    <property type="term" value="F:DNA binding"/>
    <property type="evidence" value="ECO:0007669"/>
    <property type="project" value="UniProtKB-KW"/>
</dbReference>
<name>A0A098LMK9_9BACT</name>
<reference evidence="8 9" key="1">
    <citation type="submission" date="2014-09" db="EMBL/GenBank/DDBJ databases">
        <title>Sporocytophaga myxococcoides PG-01 genome sequencing.</title>
        <authorList>
            <person name="Liu L."/>
            <person name="Gao P.J."/>
            <person name="Chen G.J."/>
            <person name="Wang L.S."/>
        </authorList>
    </citation>
    <scope>NUCLEOTIDE SEQUENCE [LARGE SCALE GENOMIC DNA]</scope>
    <source>
        <strain evidence="8 9">PG-01</strain>
    </source>
</reference>
<dbReference type="STRING" id="153721.MYP_4508"/>
<evidence type="ECO:0000259" key="7">
    <source>
        <dbReference type="Pfam" id="PF08281"/>
    </source>
</evidence>
<keyword evidence="3" id="KW-0731">Sigma factor</keyword>
<keyword evidence="9" id="KW-1185">Reference proteome</keyword>
<dbReference type="GO" id="GO:0006352">
    <property type="term" value="P:DNA-templated transcription initiation"/>
    <property type="evidence" value="ECO:0007669"/>
    <property type="project" value="InterPro"/>
</dbReference>
<dbReference type="Pfam" id="PF08281">
    <property type="entry name" value="Sigma70_r4_2"/>
    <property type="match status" value="1"/>
</dbReference>
<evidence type="ECO:0000256" key="5">
    <source>
        <dbReference type="ARBA" id="ARBA00023163"/>
    </source>
</evidence>
<evidence type="ECO:0000256" key="3">
    <source>
        <dbReference type="ARBA" id="ARBA00023082"/>
    </source>
</evidence>
<dbReference type="InterPro" id="IPR007627">
    <property type="entry name" value="RNA_pol_sigma70_r2"/>
</dbReference>
<dbReference type="InterPro" id="IPR014284">
    <property type="entry name" value="RNA_pol_sigma-70_dom"/>
</dbReference>
<evidence type="ECO:0000313" key="8">
    <source>
        <dbReference type="EMBL" id="GAL87278.1"/>
    </source>
</evidence>
<protein>
    <submittedName>
        <fullName evidence="8">RNA polymerase ECF-type sigma factor</fullName>
    </submittedName>
</protein>
<feature type="domain" description="RNA polymerase sigma factor 70 region 4 type 2" evidence="7">
    <location>
        <begin position="128"/>
        <end position="180"/>
    </location>
</feature>
<feature type="domain" description="RNA polymerase sigma-70 region 2" evidence="6">
    <location>
        <begin position="33"/>
        <end position="98"/>
    </location>
</feature>
<dbReference type="InterPro" id="IPR013324">
    <property type="entry name" value="RNA_pol_sigma_r3/r4-like"/>
</dbReference>
<dbReference type="SUPFAM" id="SSF88946">
    <property type="entry name" value="Sigma2 domain of RNA polymerase sigma factors"/>
    <property type="match status" value="1"/>
</dbReference>
<dbReference type="NCBIfam" id="TIGR02937">
    <property type="entry name" value="sigma70-ECF"/>
    <property type="match status" value="1"/>
</dbReference>
<dbReference type="RefSeq" id="WP_045468432.1">
    <property type="nucleotide sequence ID" value="NZ_BBLT01000012.1"/>
</dbReference>
<dbReference type="Pfam" id="PF04542">
    <property type="entry name" value="Sigma70_r2"/>
    <property type="match status" value="1"/>
</dbReference>
<dbReference type="OrthoDB" id="1116873at2"/>
<evidence type="ECO:0000256" key="1">
    <source>
        <dbReference type="ARBA" id="ARBA00010641"/>
    </source>
</evidence>
<dbReference type="InterPro" id="IPR013249">
    <property type="entry name" value="RNA_pol_sigma70_r4_t2"/>
</dbReference>
<accession>A0A098LMK9</accession>
<evidence type="ECO:0000259" key="6">
    <source>
        <dbReference type="Pfam" id="PF04542"/>
    </source>
</evidence>
<sequence length="190" mass="22477">MRIGDKEMRSELNDQELLLLYKESTDMSLAAALFSRYTHLVFGLCMKYLKDEEDSRDAVMTIFEKLIEDLKKHEISNFKSWLYSVSKNHCLMVLRKKTSENEKIPDLIMKNEYVLHLSSEEDKELNLLKLDNCMEKLVEQQRKCIDLFFLQEKCYREIEASTGYSSNEVKSFIQNGKRNLKNCMERSTDD</sequence>
<keyword evidence="2" id="KW-0805">Transcription regulation</keyword>
<dbReference type="PANTHER" id="PTHR43133">
    <property type="entry name" value="RNA POLYMERASE ECF-TYPE SIGMA FACTO"/>
    <property type="match status" value="1"/>
</dbReference>
<keyword evidence="4" id="KW-0238">DNA-binding</keyword>
<comment type="similarity">
    <text evidence="1">Belongs to the sigma-70 factor family. ECF subfamily.</text>
</comment>
<dbReference type="PANTHER" id="PTHR43133:SF8">
    <property type="entry name" value="RNA POLYMERASE SIGMA FACTOR HI_1459-RELATED"/>
    <property type="match status" value="1"/>
</dbReference>
<keyword evidence="5" id="KW-0804">Transcription</keyword>
<dbReference type="GO" id="GO:0016987">
    <property type="term" value="F:sigma factor activity"/>
    <property type="evidence" value="ECO:0007669"/>
    <property type="project" value="UniProtKB-KW"/>
</dbReference>
<proteinExistence type="inferred from homology"/>
<evidence type="ECO:0000256" key="2">
    <source>
        <dbReference type="ARBA" id="ARBA00023015"/>
    </source>
</evidence>
<dbReference type="AlphaFoldDB" id="A0A098LMK9"/>
<dbReference type="Proteomes" id="UP000030185">
    <property type="component" value="Unassembled WGS sequence"/>
</dbReference>
<dbReference type="Gene3D" id="1.10.1740.10">
    <property type="match status" value="1"/>
</dbReference>
<dbReference type="InterPro" id="IPR036388">
    <property type="entry name" value="WH-like_DNA-bd_sf"/>
</dbReference>
<evidence type="ECO:0000256" key="4">
    <source>
        <dbReference type="ARBA" id="ARBA00023125"/>
    </source>
</evidence>
<dbReference type="SMR" id="A0A098LMK9"/>